<feature type="domain" description="DUF3859" evidence="2">
    <location>
        <begin position="50"/>
        <end position="163"/>
    </location>
</feature>
<comment type="caution">
    <text evidence="3">The sequence shown here is derived from an EMBL/GenBank/DDBJ whole genome shotgun (WGS) entry which is preliminary data.</text>
</comment>
<name>A0A2S9J9Z9_9HYPH</name>
<dbReference type="RefSeq" id="WP_105737780.1">
    <property type="nucleotide sequence ID" value="NZ_PVBT01000010.1"/>
</dbReference>
<dbReference type="AlphaFoldDB" id="A0A2S9J9Z9"/>
<keyword evidence="1" id="KW-0732">Signal</keyword>
<evidence type="ECO:0000256" key="1">
    <source>
        <dbReference type="SAM" id="SignalP"/>
    </source>
</evidence>
<organism evidence="3 4">
    <name type="scientific">Phyllobacterium myrsinacearum</name>
    <dbReference type="NCBI Taxonomy" id="28101"/>
    <lineage>
        <taxon>Bacteria</taxon>
        <taxon>Pseudomonadati</taxon>
        <taxon>Pseudomonadota</taxon>
        <taxon>Alphaproteobacteria</taxon>
        <taxon>Hyphomicrobiales</taxon>
        <taxon>Phyllobacteriaceae</taxon>
        <taxon>Phyllobacterium</taxon>
    </lineage>
</organism>
<evidence type="ECO:0000313" key="4">
    <source>
        <dbReference type="Proteomes" id="UP000238563"/>
    </source>
</evidence>
<dbReference type="EMBL" id="PVBT01000010">
    <property type="protein sequence ID" value="PRD49603.1"/>
    <property type="molecule type" value="Genomic_DNA"/>
</dbReference>
<protein>
    <recommendedName>
        <fullName evidence="2">DUF3859 domain-containing protein</fullName>
    </recommendedName>
</protein>
<dbReference type="Pfam" id="PF12975">
    <property type="entry name" value="DUF3859"/>
    <property type="match status" value="1"/>
</dbReference>
<proteinExistence type="predicted"/>
<reference evidence="3 4" key="1">
    <citation type="submission" date="2018-02" db="EMBL/GenBank/DDBJ databases">
        <title>The draft genome of Phyllobacterium myrsinacearum DSM5892.</title>
        <authorList>
            <person name="Li L."/>
            <person name="Liu L."/>
            <person name="Zhang X."/>
            <person name="Wang T."/>
        </authorList>
    </citation>
    <scope>NUCLEOTIDE SEQUENCE [LARGE SCALE GENOMIC DNA]</scope>
    <source>
        <strain evidence="3 4">DSM 5892</strain>
    </source>
</reference>
<evidence type="ECO:0000313" key="3">
    <source>
        <dbReference type="EMBL" id="PRD49603.1"/>
    </source>
</evidence>
<dbReference type="Gene3D" id="2.60.40.2390">
    <property type="match status" value="1"/>
</dbReference>
<keyword evidence="4" id="KW-1185">Reference proteome</keyword>
<gene>
    <name evidence="3" type="ORF">C5750_24560</name>
</gene>
<dbReference type="Proteomes" id="UP000238563">
    <property type="component" value="Unassembled WGS sequence"/>
</dbReference>
<evidence type="ECO:0000259" key="2">
    <source>
        <dbReference type="Pfam" id="PF12975"/>
    </source>
</evidence>
<dbReference type="OrthoDB" id="8116914at2"/>
<sequence>MRALRLLALVLPALLAGPGPARTQGAEPAIEILNWGLTRAKDVGTEAAPDTPTGYNRLVDGPVDVVRADKIIACLGTSFGVMYAAFNIPDFQVVPVMIIVRHPVIHTPDGRSMQRSSWPDGAIRQQRYAGWVFEKSYELVSGVWTFSLQDTHGREFAAKSFDVTAGSCPIS</sequence>
<accession>A0A2S9J9Z9</accession>
<feature type="signal peptide" evidence="1">
    <location>
        <begin position="1"/>
        <end position="21"/>
    </location>
</feature>
<dbReference type="InterPro" id="IPR024331">
    <property type="entry name" value="DUF3859"/>
</dbReference>
<feature type="chain" id="PRO_5015584463" description="DUF3859 domain-containing protein" evidence="1">
    <location>
        <begin position="22"/>
        <end position="171"/>
    </location>
</feature>